<keyword evidence="3 8" id="KW-0238">DNA-binding</keyword>
<dbReference type="PROSITE" id="PS50071">
    <property type="entry name" value="HOMEOBOX_2"/>
    <property type="match status" value="1"/>
</dbReference>
<dbReference type="InterPro" id="IPR017970">
    <property type="entry name" value="Homeobox_CS"/>
</dbReference>
<gene>
    <name evidence="12" type="ORF">NQ315_009754</name>
</gene>
<dbReference type="SUPFAM" id="SSF46689">
    <property type="entry name" value="Homeodomain-like"/>
    <property type="match status" value="1"/>
</dbReference>
<evidence type="ECO:0000256" key="7">
    <source>
        <dbReference type="ARBA" id="ARBA00069290"/>
    </source>
</evidence>
<comment type="subcellular location">
    <subcellularLocation>
        <location evidence="1 8 9">Nucleus</location>
    </subcellularLocation>
</comment>
<name>A0AAV8WIE3_9CUCU</name>
<evidence type="ECO:0000256" key="5">
    <source>
        <dbReference type="ARBA" id="ARBA00023242"/>
    </source>
</evidence>
<dbReference type="InterPro" id="IPR050649">
    <property type="entry name" value="Paired_Homeobox_TFs"/>
</dbReference>
<evidence type="ECO:0000256" key="1">
    <source>
        <dbReference type="ARBA" id="ARBA00004123"/>
    </source>
</evidence>
<dbReference type="GO" id="GO:0000981">
    <property type="term" value="F:DNA-binding transcription factor activity, RNA polymerase II-specific"/>
    <property type="evidence" value="ECO:0007669"/>
    <property type="project" value="InterPro"/>
</dbReference>
<evidence type="ECO:0000259" key="11">
    <source>
        <dbReference type="PROSITE" id="PS50071"/>
    </source>
</evidence>
<keyword evidence="2" id="KW-0217">Developmental protein</keyword>
<dbReference type="GO" id="GO:0005634">
    <property type="term" value="C:nucleus"/>
    <property type="evidence" value="ECO:0007669"/>
    <property type="project" value="UniProtKB-SubCell"/>
</dbReference>
<feature type="compositionally biased region" description="Low complexity" evidence="10">
    <location>
        <begin position="222"/>
        <end position="236"/>
    </location>
</feature>
<dbReference type="Pfam" id="PF00046">
    <property type="entry name" value="Homeodomain"/>
    <property type="match status" value="1"/>
</dbReference>
<feature type="region of interest" description="Disordered" evidence="10">
    <location>
        <begin position="22"/>
        <end position="68"/>
    </location>
</feature>
<evidence type="ECO:0000256" key="8">
    <source>
        <dbReference type="PROSITE-ProRule" id="PRU00108"/>
    </source>
</evidence>
<feature type="compositionally biased region" description="Acidic residues" evidence="10">
    <location>
        <begin position="51"/>
        <end position="60"/>
    </location>
</feature>
<dbReference type="EMBL" id="JANEYG010000001">
    <property type="protein sequence ID" value="KAJ8925902.1"/>
    <property type="molecule type" value="Genomic_DNA"/>
</dbReference>
<dbReference type="Proteomes" id="UP001159042">
    <property type="component" value="Unassembled WGS sequence"/>
</dbReference>
<accession>A0AAV8WIE3</accession>
<protein>
    <recommendedName>
        <fullName evidence="7">Homeobox protein unc-4</fullName>
    </recommendedName>
</protein>
<evidence type="ECO:0000313" key="13">
    <source>
        <dbReference type="Proteomes" id="UP001159042"/>
    </source>
</evidence>
<evidence type="ECO:0000313" key="12">
    <source>
        <dbReference type="EMBL" id="KAJ8925902.1"/>
    </source>
</evidence>
<organism evidence="12 13">
    <name type="scientific">Exocentrus adspersus</name>
    <dbReference type="NCBI Taxonomy" id="1586481"/>
    <lineage>
        <taxon>Eukaryota</taxon>
        <taxon>Metazoa</taxon>
        <taxon>Ecdysozoa</taxon>
        <taxon>Arthropoda</taxon>
        <taxon>Hexapoda</taxon>
        <taxon>Insecta</taxon>
        <taxon>Pterygota</taxon>
        <taxon>Neoptera</taxon>
        <taxon>Endopterygota</taxon>
        <taxon>Coleoptera</taxon>
        <taxon>Polyphaga</taxon>
        <taxon>Cucujiformia</taxon>
        <taxon>Chrysomeloidea</taxon>
        <taxon>Cerambycidae</taxon>
        <taxon>Lamiinae</taxon>
        <taxon>Acanthocinini</taxon>
        <taxon>Exocentrus</taxon>
    </lineage>
</organism>
<feature type="region of interest" description="Disordered" evidence="10">
    <location>
        <begin position="216"/>
        <end position="267"/>
    </location>
</feature>
<feature type="DNA-binding region" description="Homeobox" evidence="8">
    <location>
        <begin position="68"/>
        <end position="127"/>
    </location>
</feature>
<sequence length="267" mass="30096">MSHQEVASEEIRPRAVHSIERILGVSSSSSSRSPEEPDSARDAVDVVSEGEMPDEGAEDLGENRPRKTRRCRTTFTTYQLHELERSFERTQYPDVFTREHLANKLELSEARVQVWFQNRRAKWRKREKALGREGVSFMHPGEQQILPDYPLRGPITHPHLPNERFWPPSLHYHPLLNSPTLPLTWPPENHLNNVSAIHALFSRCVLAGPAPPQFNLLGGQLPEEGSGSSSPETTSPALSPATMEVFRARAQEMLTPSGSKHKLHANS</sequence>
<feature type="domain" description="Homeobox" evidence="11">
    <location>
        <begin position="66"/>
        <end position="126"/>
    </location>
</feature>
<feature type="compositionally biased region" description="Basic and acidic residues" evidence="10">
    <location>
        <begin position="33"/>
        <end position="44"/>
    </location>
</feature>
<dbReference type="PANTHER" id="PTHR24329">
    <property type="entry name" value="HOMEOBOX PROTEIN ARISTALESS"/>
    <property type="match status" value="1"/>
</dbReference>
<evidence type="ECO:0000256" key="3">
    <source>
        <dbReference type="ARBA" id="ARBA00023125"/>
    </source>
</evidence>
<dbReference type="InterPro" id="IPR009057">
    <property type="entry name" value="Homeodomain-like_sf"/>
</dbReference>
<dbReference type="PANTHER" id="PTHR24329:SF570">
    <property type="entry name" value="HOMEOBRAIN"/>
    <property type="match status" value="1"/>
</dbReference>
<keyword evidence="5 8" id="KW-0539">Nucleus</keyword>
<dbReference type="Gene3D" id="1.10.10.60">
    <property type="entry name" value="Homeodomain-like"/>
    <property type="match status" value="1"/>
</dbReference>
<dbReference type="GO" id="GO:0000977">
    <property type="term" value="F:RNA polymerase II transcription regulatory region sequence-specific DNA binding"/>
    <property type="evidence" value="ECO:0007669"/>
    <property type="project" value="TreeGrafter"/>
</dbReference>
<reference evidence="12 13" key="1">
    <citation type="journal article" date="2023" name="Insect Mol. Biol.">
        <title>Genome sequencing provides insights into the evolution of gene families encoding plant cell wall-degrading enzymes in longhorned beetles.</title>
        <authorList>
            <person name="Shin N.R."/>
            <person name="Okamura Y."/>
            <person name="Kirsch R."/>
            <person name="Pauchet Y."/>
        </authorList>
    </citation>
    <scope>NUCLEOTIDE SEQUENCE [LARGE SCALE GENOMIC DNA]</scope>
    <source>
        <strain evidence="12">EAD_L_NR</strain>
    </source>
</reference>
<dbReference type="FunFam" id="1.10.10.60:FF:000057">
    <property type="entry name" value="Short stature homeobox 2"/>
    <property type="match status" value="1"/>
</dbReference>
<dbReference type="InterPro" id="IPR001356">
    <property type="entry name" value="HD"/>
</dbReference>
<comment type="caution">
    <text evidence="12">The sequence shown here is derived from an EMBL/GenBank/DDBJ whole genome shotgun (WGS) entry which is preliminary data.</text>
</comment>
<dbReference type="PROSITE" id="PS00027">
    <property type="entry name" value="HOMEOBOX_1"/>
    <property type="match status" value="1"/>
</dbReference>
<proteinExistence type="inferred from homology"/>
<keyword evidence="13" id="KW-1185">Reference proteome</keyword>
<evidence type="ECO:0000256" key="2">
    <source>
        <dbReference type="ARBA" id="ARBA00022473"/>
    </source>
</evidence>
<dbReference type="CDD" id="cd00086">
    <property type="entry name" value="homeodomain"/>
    <property type="match status" value="1"/>
</dbReference>
<comment type="similarity">
    <text evidence="6">Belongs to the paired homeobox family. Unc-4 subfamily.</text>
</comment>
<keyword evidence="4 8" id="KW-0371">Homeobox</keyword>
<dbReference type="AlphaFoldDB" id="A0AAV8WIE3"/>
<dbReference type="SMART" id="SM00389">
    <property type="entry name" value="HOX"/>
    <property type="match status" value="1"/>
</dbReference>
<evidence type="ECO:0000256" key="6">
    <source>
        <dbReference type="ARBA" id="ARBA00038351"/>
    </source>
</evidence>
<evidence type="ECO:0000256" key="10">
    <source>
        <dbReference type="SAM" id="MobiDB-lite"/>
    </source>
</evidence>
<evidence type="ECO:0000256" key="9">
    <source>
        <dbReference type="RuleBase" id="RU000682"/>
    </source>
</evidence>
<evidence type="ECO:0000256" key="4">
    <source>
        <dbReference type="ARBA" id="ARBA00023155"/>
    </source>
</evidence>